<protein>
    <submittedName>
        <fullName evidence="3">NACHT domain-containing protein</fullName>
    </submittedName>
</protein>
<dbReference type="Proteomes" id="UP000620124">
    <property type="component" value="Unassembled WGS sequence"/>
</dbReference>
<keyword evidence="1" id="KW-0677">Repeat</keyword>
<keyword evidence="4" id="KW-1185">Reference proteome</keyword>
<name>A0A8H7DCP9_9AGAR</name>
<evidence type="ECO:0000256" key="1">
    <source>
        <dbReference type="ARBA" id="ARBA00022737"/>
    </source>
</evidence>
<dbReference type="EMBL" id="JACAZI010000002">
    <property type="protein sequence ID" value="KAF7369565.1"/>
    <property type="molecule type" value="Genomic_DNA"/>
</dbReference>
<dbReference type="InterPro" id="IPR056884">
    <property type="entry name" value="NPHP3-like_N"/>
</dbReference>
<accession>A0A8H7DCP9</accession>
<dbReference type="PANTHER" id="PTHR10039:SF14">
    <property type="entry name" value="NACHT DOMAIN-CONTAINING PROTEIN"/>
    <property type="match status" value="1"/>
</dbReference>
<dbReference type="Gene3D" id="3.40.50.300">
    <property type="entry name" value="P-loop containing nucleotide triphosphate hydrolases"/>
    <property type="match status" value="1"/>
</dbReference>
<evidence type="ECO:0000259" key="2">
    <source>
        <dbReference type="Pfam" id="PF24883"/>
    </source>
</evidence>
<dbReference type="OrthoDB" id="4760524at2759"/>
<comment type="caution">
    <text evidence="3">The sequence shown here is derived from an EMBL/GenBank/DDBJ whole genome shotgun (WGS) entry which is preliminary data.</text>
</comment>
<evidence type="ECO:0000313" key="4">
    <source>
        <dbReference type="Proteomes" id="UP000620124"/>
    </source>
</evidence>
<dbReference type="InterPro" id="IPR027417">
    <property type="entry name" value="P-loop_NTPase"/>
</dbReference>
<sequence length="477" mass="54220">MLEDLWSWSSEKDPGSSILWLYGPAGAGKSAIAQSFCEKLKTAGLAGTGGSAQSFVDSFYQTLETKDRLGASFFFKREHSSRGHGNKLFPTIAYQLSQSLPEMKHAISEIVEDDPSIIDLEISTQLQKLIIEPWQRSRITRAISKVIVTEPPIITAKLATELQKLTKPWSWQQTTHAMAQIVKEHPFIIDLELQRQIEKVLIVIIDGLDECNSQAIQQEILRSIGTITVHKKPLPLRFLVASRPEPHIRKIFTGSLNKIHRPLNIHSSLDDVRKYLQDEFSRIHREHEETMIAVPSPWPSQKVVDELVEKSSGYFIYASTVIRFIDDRDFRPTDQLKIILGIRKPDFGSPYGTLDQLYTQIISAVPARPQLLEILHFISTKPFRLSIPHIEQLLDLEPGDFRLFLRGLQSVIQLPPNDASLPIFYHASFLDFLHDPARSGIFYIGDQYKENLACHILKAYSYLNGDPLLNAKGHVTW</sequence>
<organism evidence="3 4">
    <name type="scientific">Mycena venus</name>
    <dbReference type="NCBI Taxonomy" id="2733690"/>
    <lineage>
        <taxon>Eukaryota</taxon>
        <taxon>Fungi</taxon>
        <taxon>Dikarya</taxon>
        <taxon>Basidiomycota</taxon>
        <taxon>Agaricomycotina</taxon>
        <taxon>Agaricomycetes</taxon>
        <taxon>Agaricomycetidae</taxon>
        <taxon>Agaricales</taxon>
        <taxon>Marasmiineae</taxon>
        <taxon>Mycenaceae</taxon>
        <taxon>Mycena</taxon>
    </lineage>
</organism>
<reference evidence="3" key="1">
    <citation type="submission" date="2020-05" db="EMBL/GenBank/DDBJ databases">
        <title>Mycena genomes resolve the evolution of fungal bioluminescence.</title>
        <authorList>
            <person name="Tsai I.J."/>
        </authorList>
    </citation>
    <scope>NUCLEOTIDE SEQUENCE</scope>
    <source>
        <strain evidence="3">CCC161011</strain>
    </source>
</reference>
<proteinExistence type="predicted"/>
<feature type="domain" description="Nephrocystin 3-like N-terminal" evidence="2">
    <location>
        <begin position="5"/>
        <end position="136"/>
    </location>
</feature>
<feature type="domain" description="Nephrocystin 3-like N-terminal" evidence="2">
    <location>
        <begin position="187"/>
        <end position="243"/>
    </location>
</feature>
<gene>
    <name evidence="3" type="ORF">MVEN_00286700</name>
</gene>
<dbReference type="SUPFAM" id="SSF52540">
    <property type="entry name" value="P-loop containing nucleoside triphosphate hydrolases"/>
    <property type="match status" value="1"/>
</dbReference>
<dbReference type="AlphaFoldDB" id="A0A8H7DCP9"/>
<dbReference type="PANTHER" id="PTHR10039">
    <property type="entry name" value="AMELOGENIN"/>
    <property type="match status" value="1"/>
</dbReference>
<dbReference type="Pfam" id="PF24883">
    <property type="entry name" value="NPHP3_N"/>
    <property type="match status" value="2"/>
</dbReference>
<evidence type="ECO:0000313" key="3">
    <source>
        <dbReference type="EMBL" id="KAF7369565.1"/>
    </source>
</evidence>